<dbReference type="GO" id="GO:0016747">
    <property type="term" value="F:acyltransferase activity, transferring groups other than amino-acyl groups"/>
    <property type="evidence" value="ECO:0007669"/>
    <property type="project" value="InterPro"/>
</dbReference>
<dbReference type="Gene3D" id="3.40.630.30">
    <property type="match status" value="1"/>
</dbReference>
<evidence type="ECO:0000313" key="4">
    <source>
        <dbReference type="EMBL" id="TKR28231.1"/>
    </source>
</evidence>
<protein>
    <submittedName>
        <fullName evidence="4">GNAT family N-acetyltransferase</fullName>
    </submittedName>
</protein>
<reference evidence="4 5" key="1">
    <citation type="submission" date="2019-04" db="EMBL/GenBank/DDBJ databases">
        <title>Natronomonas sp. F20-122 a newhaloarchaeon isolated from a saline saltern of Isla Bacuta, Huelva, Spain.</title>
        <authorList>
            <person name="Duran-Viseras A."/>
            <person name="Sanchez-Porro C."/>
            <person name="Ventosa A."/>
        </authorList>
    </citation>
    <scope>NUCLEOTIDE SEQUENCE [LARGE SCALE GENOMIC DNA]</scope>
    <source>
        <strain evidence="4 5">F20-122</strain>
    </source>
</reference>
<dbReference type="AlphaFoldDB" id="A0A4U5JIP4"/>
<dbReference type="PROSITE" id="PS51186">
    <property type="entry name" value="GNAT"/>
    <property type="match status" value="1"/>
</dbReference>
<keyword evidence="1 4" id="KW-0808">Transferase</keyword>
<keyword evidence="2" id="KW-0012">Acyltransferase</keyword>
<dbReference type="PANTHER" id="PTHR43877:SF1">
    <property type="entry name" value="ACETYLTRANSFERASE"/>
    <property type="match status" value="1"/>
</dbReference>
<comment type="caution">
    <text evidence="4">The sequence shown here is derived from an EMBL/GenBank/DDBJ whole genome shotgun (WGS) entry which is preliminary data.</text>
</comment>
<gene>
    <name evidence="4" type="ORF">DM868_03935</name>
</gene>
<dbReference type="InterPro" id="IPR016181">
    <property type="entry name" value="Acyl_CoA_acyltransferase"/>
</dbReference>
<accession>A0A4U5JIP4</accession>
<dbReference type="RefSeq" id="WP_137275531.1">
    <property type="nucleotide sequence ID" value="NZ_QKNX01000001.1"/>
</dbReference>
<dbReference type="InterPro" id="IPR050832">
    <property type="entry name" value="Bact_Acetyltransf"/>
</dbReference>
<dbReference type="OrthoDB" id="87545at2157"/>
<evidence type="ECO:0000313" key="5">
    <source>
        <dbReference type="Proteomes" id="UP000308037"/>
    </source>
</evidence>
<organism evidence="4 5">
    <name type="scientific">Natronomonas salsuginis</name>
    <dbReference type="NCBI Taxonomy" id="2217661"/>
    <lineage>
        <taxon>Archaea</taxon>
        <taxon>Methanobacteriati</taxon>
        <taxon>Methanobacteriota</taxon>
        <taxon>Stenosarchaea group</taxon>
        <taxon>Halobacteria</taxon>
        <taxon>Halobacteriales</taxon>
        <taxon>Natronomonadaceae</taxon>
        <taxon>Natronomonas</taxon>
    </lineage>
</organism>
<dbReference type="CDD" id="cd04301">
    <property type="entry name" value="NAT_SF"/>
    <property type="match status" value="1"/>
</dbReference>
<dbReference type="InterPro" id="IPR000182">
    <property type="entry name" value="GNAT_dom"/>
</dbReference>
<proteinExistence type="predicted"/>
<dbReference type="SUPFAM" id="SSF55729">
    <property type="entry name" value="Acyl-CoA N-acyltransferases (Nat)"/>
    <property type="match status" value="1"/>
</dbReference>
<dbReference type="EMBL" id="QKNX01000001">
    <property type="protein sequence ID" value="TKR28231.1"/>
    <property type="molecule type" value="Genomic_DNA"/>
</dbReference>
<evidence type="ECO:0000256" key="1">
    <source>
        <dbReference type="ARBA" id="ARBA00022679"/>
    </source>
</evidence>
<feature type="domain" description="N-acetyltransferase" evidence="3">
    <location>
        <begin position="1"/>
        <end position="135"/>
    </location>
</feature>
<dbReference type="Pfam" id="PF13508">
    <property type="entry name" value="Acetyltransf_7"/>
    <property type="match status" value="1"/>
</dbReference>
<sequence length="135" mass="14787">MIRPLEPADRPTVRALQSHLQYADPDCIDAAVRGPFLGRVAVACDWLVGYALAFPGDPATLTELVVAPDARREGHGRELVESVVSAIDTDRIVVTTPTGNRGVRRFYRRLGFECDATCDGFYADGADALRLARRE</sequence>
<dbReference type="PANTHER" id="PTHR43877">
    <property type="entry name" value="AMINOALKYLPHOSPHONATE N-ACETYLTRANSFERASE-RELATED-RELATED"/>
    <property type="match status" value="1"/>
</dbReference>
<dbReference type="Proteomes" id="UP000308037">
    <property type="component" value="Unassembled WGS sequence"/>
</dbReference>
<keyword evidence="5" id="KW-1185">Reference proteome</keyword>
<evidence type="ECO:0000256" key="2">
    <source>
        <dbReference type="ARBA" id="ARBA00023315"/>
    </source>
</evidence>
<evidence type="ECO:0000259" key="3">
    <source>
        <dbReference type="PROSITE" id="PS51186"/>
    </source>
</evidence>
<name>A0A4U5JIP4_9EURY</name>